<reference evidence="3 4" key="1">
    <citation type="submission" date="2019-08" db="EMBL/GenBank/DDBJ databases">
        <title>In-depth cultivation of the pig gut microbiome towards novel bacterial diversity and tailored functional studies.</title>
        <authorList>
            <person name="Wylensek D."/>
            <person name="Hitch T.C.A."/>
            <person name="Clavel T."/>
        </authorList>
    </citation>
    <scope>NUCLEOTIDE SEQUENCE [LARGE SCALE GENOMIC DNA]</scope>
    <source>
        <strain evidence="4">WCA-380-WT-3B3</strain>
    </source>
</reference>
<sequence length="184" mass="21131">MIRMRTSWQEACWMRATEREGEANMWQELAAALNELNKVYRQLAEIGEKKRRALVAVDMKALEELLQQEEPLTRRIGELERRRRQVLTDLAAENRSIHTDTKLQDLLKLAPEGTVRRVLDQLFRELSENTAKVKELGENNAVLVKGAMQAVAWHLNRLGGASVEPAYGKEGEVVSHHRNFEFDA</sequence>
<keyword evidence="2" id="KW-0175">Coiled coil</keyword>
<organism evidence="3 4">
    <name type="scientific">Selenomonas montiformis</name>
    <dbReference type="NCBI Taxonomy" id="2652285"/>
    <lineage>
        <taxon>Bacteria</taxon>
        <taxon>Bacillati</taxon>
        <taxon>Bacillota</taxon>
        <taxon>Negativicutes</taxon>
        <taxon>Selenomonadales</taxon>
        <taxon>Selenomonadaceae</taxon>
        <taxon>Selenomonas</taxon>
    </lineage>
</organism>
<dbReference type="AlphaFoldDB" id="A0A6I2US37"/>
<evidence type="ECO:0000313" key="3">
    <source>
        <dbReference type="EMBL" id="MSV24988.1"/>
    </source>
</evidence>
<dbReference type="InterPro" id="IPR007809">
    <property type="entry name" value="FlgN-like"/>
</dbReference>
<dbReference type="SUPFAM" id="SSF140566">
    <property type="entry name" value="FlgN-like"/>
    <property type="match status" value="1"/>
</dbReference>
<evidence type="ECO:0000256" key="1">
    <source>
        <dbReference type="ARBA" id="ARBA00022795"/>
    </source>
</evidence>
<proteinExistence type="predicted"/>
<evidence type="ECO:0000313" key="4">
    <source>
        <dbReference type="Proteomes" id="UP000430222"/>
    </source>
</evidence>
<keyword evidence="1" id="KW-1005">Bacterial flagellum biogenesis</keyword>
<dbReference type="EMBL" id="VUNL01000007">
    <property type="protein sequence ID" value="MSV24988.1"/>
    <property type="molecule type" value="Genomic_DNA"/>
</dbReference>
<name>A0A6I2US37_9FIRM</name>
<keyword evidence="3" id="KW-0966">Cell projection</keyword>
<keyword evidence="3" id="KW-0969">Cilium</keyword>
<keyword evidence="3" id="KW-0282">Flagellum</keyword>
<dbReference type="GO" id="GO:0044780">
    <property type="term" value="P:bacterial-type flagellum assembly"/>
    <property type="evidence" value="ECO:0007669"/>
    <property type="project" value="InterPro"/>
</dbReference>
<gene>
    <name evidence="3" type="ORF">FYJ78_07295</name>
</gene>
<feature type="coiled-coil region" evidence="2">
    <location>
        <begin position="29"/>
        <end position="82"/>
    </location>
</feature>
<dbReference type="Pfam" id="PF05130">
    <property type="entry name" value="FlgN"/>
    <property type="match status" value="1"/>
</dbReference>
<dbReference type="Gene3D" id="1.20.58.300">
    <property type="entry name" value="FlgN-like"/>
    <property type="match status" value="1"/>
</dbReference>
<accession>A0A6I2US37</accession>
<evidence type="ECO:0000256" key="2">
    <source>
        <dbReference type="SAM" id="Coils"/>
    </source>
</evidence>
<comment type="caution">
    <text evidence="3">The sequence shown here is derived from an EMBL/GenBank/DDBJ whole genome shotgun (WGS) entry which is preliminary data.</text>
</comment>
<keyword evidence="4" id="KW-1185">Reference proteome</keyword>
<dbReference type="InterPro" id="IPR036679">
    <property type="entry name" value="FlgN-like_sf"/>
</dbReference>
<protein>
    <submittedName>
        <fullName evidence="3">Flagellar protein FlgN</fullName>
    </submittedName>
</protein>
<dbReference type="Proteomes" id="UP000430222">
    <property type="component" value="Unassembled WGS sequence"/>
</dbReference>